<dbReference type="HOGENOM" id="CLU_1388040_0_0_7"/>
<dbReference type="PANTHER" id="PTHR43244">
    <property type="match status" value="1"/>
</dbReference>
<dbReference type="Pfam" id="PF00296">
    <property type="entry name" value="Bac_luciferase"/>
    <property type="match status" value="1"/>
</dbReference>
<sequence length="196" mass="21343">MEFGVCVATKVDEIGYITHAENLGYSHAWIADSQMIWSDCYAVLALAAQQTRTMKLGTGVAIAGTRIAPVTAHSIATINRLAPGRTFLGIGTGNTAMRIMGHKPLRLKEFAHDLRVIRALLQGEEVEFTWRGQTSMIKLMMPELDFIDIEHPIPIYVSGFGPKAQALAGEYGMVGDVNPASAGFYGAVFAQCHLWC</sequence>
<proteinExistence type="predicted"/>
<feature type="domain" description="Luciferase-like" evidence="2">
    <location>
        <begin position="13"/>
        <end position="174"/>
    </location>
</feature>
<protein>
    <recommendedName>
        <fullName evidence="2">Luciferase-like domain-containing protein</fullName>
    </recommendedName>
</protein>
<name>W4L5V7_9BACT</name>
<accession>W4L5V7</accession>
<dbReference type="PANTHER" id="PTHR43244:SF1">
    <property type="entry name" value="5,10-METHYLENETETRAHYDROMETHANOPTERIN REDUCTASE"/>
    <property type="match status" value="1"/>
</dbReference>
<dbReference type="Gene3D" id="3.20.20.30">
    <property type="entry name" value="Luciferase-like domain"/>
    <property type="match status" value="1"/>
</dbReference>
<evidence type="ECO:0000313" key="4">
    <source>
        <dbReference type="Proteomes" id="UP000019140"/>
    </source>
</evidence>
<keyword evidence="4" id="KW-1185">Reference proteome</keyword>
<dbReference type="GO" id="GO:0016705">
    <property type="term" value="F:oxidoreductase activity, acting on paired donors, with incorporation or reduction of molecular oxygen"/>
    <property type="evidence" value="ECO:0007669"/>
    <property type="project" value="InterPro"/>
</dbReference>
<gene>
    <name evidence="3" type="ORF">ETSY2_52760</name>
</gene>
<dbReference type="InterPro" id="IPR036661">
    <property type="entry name" value="Luciferase-like_sf"/>
</dbReference>
<evidence type="ECO:0000259" key="2">
    <source>
        <dbReference type="Pfam" id="PF00296"/>
    </source>
</evidence>
<dbReference type="InterPro" id="IPR011251">
    <property type="entry name" value="Luciferase-like_dom"/>
</dbReference>
<evidence type="ECO:0000313" key="3">
    <source>
        <dbReference type="EMBL" id="ETW92711.1"/>
    </source>
</evidence>
<dbReference type="EMBL" id="AZHX01002814">
    <property type="protein sequence ID" value="ETW92711.1"/>
    <property type="molecule type" value="Genomic_DNA"/>
</dbReference>
<dbReference type="SUPFAM" id="SSF51679">
    <property type="entry name" value="Bacterial luciferase-like"/>
    <property type="match status" value="1"/>
</dbReference>
<keyword evidence="1" id="KW-0560">Oxidoreductase</keyword>
<reference evidence="3 4" key="1">
    <citation type="journal article" date="2014" name="Nature">
        <title>An environmental bacterial taxon with a large and distinct metabolic repertoire.</title>
        <authorList>
            <person name="Wilson M.C."/>
            <person name="Mori T."/>
            <person name="Ruckert C."/>
            <person name="Uria A.R."/>
            <person name="Helf M.J."/>
            <person name="Takada K."/>
            <person name="Gernert C."/>
            <person name="Steffens U.A."/>
            <person name="Heycke N."/>
            <person name="Schmitt S."/>
            <person name="Rinke C."/>
            <person name="Helfrich E.J."/>
            <person name="Brachmann A.O."/>
            <person name="Gurgui C."/>
            <person name="Wakimoto T."/>
            <person name="Kracht M."/>
            <person name="Crusemann M."/>
            <person name="Hentschel U."/>
            <person name="Abe I."/>
            <person name="Matsunaga S."/>
            <person name="Kalinowski J."/>
            <person name="Takeyama H."/>
            <person name="Piel J."/>
        </authorList>
    </citation>
    <scope>NUCLEOTIDE SEQUENCE [LARGE SCALE GENOMIC DNA]</scope>
    <source>
        <strain evidence="4">TSY2</strain>
    </source>
</reference>
<dbReference type="InterPro" id="IPR050564">
    <property type="entry name" value="F420-G6PD/mer"/>
</dbReference>
<dbReference type="Proteomes" id="UP000019140">
    <property type="component" value="Unassembled WGS sequence"/>
</dbReference>
<comment type="caution">
    <text evidence="3">The sequence shown here is derived from an EMBL/GenBank/DDBJ whole genome shotgun (WGS) entry which is preliminary data.</text>
</comment>
<dbReference type="AlphaFoldDB" id="W4L5V7"/>
<evidence type="ECO:0000256" key="1">
    <source>
        <dbReference type="ARBA" id="ARBA00023002"/>
    </source>
</evidence>
<organism evidence="3 4">
    <name type="scientific">Candidatus Entotheonella gemina</name>
    <dbReference type="NCBI Taxonomy" id="1429439"/>
    <lineage>
        <taxon>Bacteria</taxon>
        <taxon>Pseudomonadati</taxon>
        <taxon>Nitrospinota/Tectimicrobiota group</taxon>
        <taxon>Candidatus Tectimicrobiota</taxon>
        <taxon>Candidatus Entotheonellia</taxon>
        <taxon>Candidatus Entotheonellales</taxon>
        <taxon>Candidatus Entotheonellaceae</taxon>
        <taxon>Candidatus Entotheonella</taxon>
    </lineage>
</organism>